<comment type="subcellular location">
    <subcellularLocation>
        <location evidence="10">Cell membrane</location>
        <topology evidence="10">Multi-pass membrane protein</topology>
    </subcellularLocation>
    <subcellularLocation>
        <location evidence="1">Membrane</location>
        <topology evidence="1">Multi-pass membrane protein</topology>
    </subcellularLocation>
</comment>
<feature type="transmembrane region" description="Helical" evidence="10">
    <location>
        <begin position="52"/>
        <end position="75"/>
    </location>
</feature>
<feature type="transmembrane region" description="Helical" evidence="10">
    <location>
        <begin position="188"/>
        <end position="214"/>
    </location>
</feature>
<keyword evidence="5 10" id="KW-0812">Transmembrane</keyword>
<keyword evidence="14" id="KW-1185">Reference proteome</keyword>
<dbReference type="InterPro" id="IPR000515">
    <property type="entry name" value="MetI-like"/>
</dbReference>
<dbReference type="Proteomes" id="UP001164305">
    <property type="component" value="Chromosome"/>
</dbReference>
<dbReference type="InterPro" id="IPR011867">
    <property type="entry name" value="ModB_ABC"/>
</dbReference>
<evidence type="ECO:0000256" key="9">
    <source>
        <dbReference type="ARBA" id="ARBA00025323"/>
    </source>
</evidence>
<proteinExistence type="inferred from homology"/>
<name>A0ABY6G1S7_9MICO</name>
<feature type="domain" description="ABC transmembrane type-1" evidence="12">
    <location>
        <begin position="52"/>
        <end position="254"/>
    </location>
</feature>
<comment type="subunit">
    <text evidence="2">The complex is composed of two ATP-binding proteins (CysA), two transmembrane proteins (CysT and CysW) and a solute-binding protein (CysP).</text>
</comment>
<feature type="transmembrane region" description="Helical" evidence="10">
    <location>
        <begin position="128"/>
        <end position="151"/>
    </location>
</feature>
<dbReference type="NCBIfam" id="TIGR01581">
    <property type="entry name" value="Mo_ABC_porter"/>
    <property type="match status" value="1"/>
</dbReference>
<evidence type="ECO:0000256" key="3">
    <source>
        <dbReference type="ARBA" id="ARBA00022448"/>
    </source>
</evidence>
<feature type="transmembrane region" description="Helical" evidence="10">
    <location>
        <begin position="234"/>
        <end position="256"/>
    </location>
</feature>
<dbReference type="InterPro" id="IPR006469">
    <property type="entry name" value="NifC_ABC_porter"/>
</dbReference>
<dbReference type="RefSeq" id="WP_263593846.1">
    <property type="nucleotide sequence ID" value="NZ_CP107020.1"/>
</dbReference>
<evidence type="ECO:0000256" key="6">
    <source>
        <dbReference type="ARBA" id="ARBA00022989"/>
    </source>
</evidence>
<organism evidence="13 14">
    <name type="scientific">Brachybacterium huguangmaarense</name>
    <dbReference type="NCBI Taxonomy" id="1652028"/>
    <lineage>
        <taxon>Bacteria</taxon>
        <taxon>Bacillati</taxon>
        <taxon>Actinomycetota</taxon>
        <taxon>Actinomycetes</taxon>
        <taxon>Micrococcales</taxon>
        <taxon>Dermabacteraceae</taxon>
        <taxon>Brachybacterium</taxon>
    </lineage>
</organism>
<dbReference type="PROSITE" id="PS50928">
    <property type="entry name" value="ABC_TM1"/>
    <property type="match status" value="1"/>
</dbReference>
<dbReference type="InterPro" id="IPR035906">
    <property type="entry name" value="MetI-like_sf"/>
</dbReference>
<reference evidence="13" key="1">
    <citation type="submission" date="2022-10" db="EMBL/GenBank/DDBJ databases">
        <title>Whole-Genome Sequencing of Brachybacterium huguangmaarense BRM-3, Isolated from Betula schmidtii.</title>
        <authorList>
            <person name="Haam D."/>
        </authorList>
    </citation>
    <scope>NUCLEOTIDE SEQUENCE</scope>
    <source>
        <strain evidence="13">BRM-3</strain>
    </source>
</reference>
<sequence>MRRDGTALPALVVLMAAIATCAVVLPLAAILVNVPWGQAVELLTATSSLTALRLSLVTSTISALVCLLLALPLALVLTRTRLPGRSLLRAVVLVPLVLPPVVSGLALLMTVGRRGLFGPLLEAVDVRIVFTTTAVVLAQVFVSLPFTVLTLESALVTAGSEPERLAATLGAGPLTVLRRITLPRLAPAILTGTILAFARSLGEFGATLTVAGSLEGTTRTLPLQIYLARESDTGSAAVLSLLLIIVALGVVLLAYARRSPRAGAAPARAGTR</sequence>
<evidence type="ECO:0000313" key="14">
    <source>
        <dbReference type="Proteomes" id="UP001164305"/>
    </source>
</evidence>
<evidence type="ECO:0000256" key="2">
    <source>
        <dbReference type="ARBA" id="ARBA00011779"/>
    </source>
</evidence>
<dbReference type="InterPro" id="IPR005667">
    <property type="entry name" value="Sulph_transpt2"/>
</dbReference>
<dbReference type="NCBIfam" id="TIGR02141">
    <property type="entry name" value="modB_ABC"/>
    <property type="match status" value="1"/>
</dbReference>
<evidence type="ECO:0000313" key="13">
    <source>
        <dbReference type="EMBL" id="UYG16633.1"/>
    </source>
</evidence>
<feature type="transmembrane region" description="Helical" evidence="10">
    <location>
        <begin position="87"/>
        <end position="108"/>
    </location>
</feature>
<evidence type="ECO:0000259" key="12">
    <source>
        <dbReference type="PROSITE" id="PS50928"/>
    </source>
</evidence>
<dbReference type="CDD" id="cd06261">
    <property type="entry name" value="TM_PBP2"/>
    <property type="match status" value="1"/>
</dbReference>
<keyword evidence="11" id="KW-1003">Cell membrane</keyword>
<evidence type="ECO:0000256" key="8">
    <source>
        <dbReference type="ARBA" id="ARBA00023136"/>
    </source>
</evidence>
<keyword evidence="8 10" id="KW-0472">Membrane</keyword>
<comment type="similarity">
    <text evidence="11">Belongs to the binding-protein-dependent transport system permease family. CysTW subfamily.</text>
</comment>
<keyword evidence="7" id="KW-0764">Sulfate transport</keyword>
<evidence type="ECO:0000256" key="7">
    <source>
        <dbReference type="ARBA" id="ARBA00023032"/>
    </source>
</evidence>
<protein>
    <recommendedName>
        <fullName evidence="11">Molybdenum transport system permease</fullName>
    </recommendedName>
</protein>
<dbReference type="Pfam" id="PF00528">
    <property type="entry name" value="BPD_transp_1"/>
    <property type="match status" value="1"/>
</dbReference>
<comment type="function">
    <text evidence="9">Part of the ABC transporter complex CysAWTP (TC 3.A.1.6.1) involved in sulfate/thiosulfate import. Probably responsible for the translocation of the substrate across the membrane.</text>
</comment>
<dbReference type="Gene3D" id="1.10.3720.10">
    <property type="entry name" value="MetI-like"/>
    <property type="match status" value="1"/>
</dbReference>
<accession>A0ABY6G1S7</accession>
<dbReference type="PANTHER" id="PTHR30406:SF8">
    <property type="entry name" value="SULFATE TRANSPORT SYSTEM PERMEASE PROTEIN CYST"/>
    <property type="match status" value="1"/>
</dbReference>
<dbReference type="PANTHER" id="PTHR30406">
    <property type="entry name" value="SULFATE TRANSPORT SYSTEM PERMEASE PROTEIN"/>
    <property type="match status" value="1"/>
</dbReference>
<evidence type="ECO:0000256" key="5">
    <source>
        <dbReference type="ARBA" id="ARBA00022692"/>
    </source>
</evidence>
<keyword evidence="6 10" id="KW-1133">Transmembrane helix</keyword>
<keyword evidence="3 10" id="KW-0813">Transport</keyword>
<evidence type="ECO:0000256" key="11">
    <source>
        <dbReference type="RuleBase" id="RU365097"/>
    </source>
</evidence>
<keyword evidence="4 11" id="KW-0500">Molybdenum</keyword>
<dbReference type="EMBL" id="CP107020">
    <property type="protein sequence ID" value="UYG16633.1"/>
    <property type="molecule type" value="Genomic_DNA"/>
</dbReference>
<comment type="function">
    <text evidence="11">Part of the binding-protein-dependent transport system for molybdenum; probably responsible for the translocation of the substrate across the membrane.</text>
</comment>
<feature type="transmembrane region" description="Helical" evidence="10">
    <location>
        <begin position="7"/>
        <end position="32"/>
    </location>
</feature>
<gene>
    <name evidence="13" type="ORF">BRM3_13695</name>
</gene>
<evidence type="ECO:0000256" key="10">
    <source>
        <dbReference type="RuleBase" id="RU363032"/>
    </source>
</evidence>
<evidence type="ECO:0000256" key="4">
    <source>
        <dbReference type="ARBA" id="ARBA00022505"/>
    </source>
</evidence>
<evidence type="ECO:0000256" key="1">
    <source>
        <dbReference type="ARBA" id="ARBA00004141"/>
    </source>
</evidence>
<dbReference type="SUPFAM" id="SSF161098">
    <property type="entry name" value="MetI-like"/>
    <property type="match status" value="1"/>
</dbReference>